<evidence type="ECO:0000313" key="1">
    <source>
        <dbReference type="EMBL" id="MDN3706576.1"/>
    </source>
</evidence>
<proteinExistence type="predicted"/>
<dbReference type="EMBL" id="JAUFQU010000001">
    <property type="protein sequence ID" value="MDN3706576.1"/>
    <property type="molecule type" value="Genomic_DNA"/>
</dbReference>
<keyword evidence="2" id="KW-1185">Reference proteome</keyword>
<dbReference type="RefSeq" id="WP_290362644.1">
    <property type="nucleotide sequence ID" value="NZ_JAUFQU010000001.1"/>
</dbReference>
<accession>A0ABT8CRG9</accession>
<gene>
    <name evidence="1" type="ORF">QW060_05465</name>
</gene>
<comment type="caution">
    <text evidence="1">The sequence shown here is derived from an EMBL/GenBank/DDBJ whole genome shotgun (WGS) entry which is preliminary data.</text>
</comment>
<reference evidence="2" key="1">
    <citation type="journal article" date="2019" name="Int. J. Syst. Evol. Microbiol.">
        <title>The Global Catalogue of Microorganisms (GCM) 10K type strain sequencing project: providing services to taxonomists for standard genome sequencing and annotation.</title>
        <authorList>
            <consortium name="The Broad Institute Genomics Platform"/>
            <consortium name="The Broad Institute Genome Sequencing Center for Infectious Disease"/>
            <person name="Wu L."/>
            <person name="Ma J."/>
        </authorList>
    </citation>
    <scope>NUCLEOTIDE SEQUENCE [LARGE SCALE GENOMIC DNA]</scope>
    <source>
        <strain evidence="2">CECT 7184</strain>
    </source>
</reference>
<sequence>MDKHQRKISPIYYDDTDDIFLTVVLFVRFKFLAQICHVKKNSNFMISKTLARRILIEHNSYYYLLPNYKKLINEKYVLLFTHYISCLNCYYVYSKERNQRK</sequence>
<organism evidence="1 2">
    <name type="scientific">Paenimyroides ceti</name>
    <dbReference type="NCBI Taxonomy" id="395087"/>
    <lineage>
        <taxon>Bacteria</taxon>
        <taxon>Pseudomonadati</taxon>
        <taxon>Bacteroidota</taxon>
        <taxon>Flavobacteriia</taxon>
        <taxon>Flavobacteriales</taxon>
        <taxon>Flavobacteriaceae</taxon>
        <taxon>Paenimyroides</taxon>
    </lineage>
</organism>
<dbReference type="Proteomes" id="UP001242368">
    <property type="component" value="Unassembled WGS sequence"/>
</dbReference>
<name>A0ABT8CRG9_9FLAO</name>
<protein>
    <submittedName>
        <fullName evidence="1">Uncharacterized protein</fullName>
    </submittedName>
</protein>
<evidence type="ECO:0000313" key="2">
    <source>
        <dbReference type="Proteomes" id="UP001242368"/>
    </source>
</evidence>